<dbReference type="GO" id="GO:0051213">
    <property type="term" value="F:dioxygenase activity"/>
    <property type="evidence" value="ECO:0007669"/>
    <property type="project" value="UniProtKB-KW"/>
</dbReference>
<comment type="caution">
    <text evidence="3">The sequence shown here is derived from an EMBL/GenBank/DDBJ whole genome shotgun (WGS) entry which is preliminary data.</text>
</comment>
<evidence type="ECO:0000313" key="4">
    <source>
        <dbReference type="Proteomes" id="UP001589789"/>
    </source>
</evidence>
<comment type="similarity">
    <text evidence="1">Belongs to the bacterial ring-hydroxylating dioxygenase beta subunit family.</text>
</comment>
<dbReference type="InterPro" id="IPR032710">
    <property type="entry name" value="NTF2-like_dom_sf"/>
</dbReference>
<keyword evidence="2" id="KW-0560">Oxidoreductase</keyword>
<keyword evidence="3" id="KW-0223">Dioxygenase</keyword>
<dbReference type="InterPro" id="IPR000391">
    <property type="entry name" value="Rng_hydr_dOase-bsu"/>
</dbReference>
<reference evidence="3 4" key="1">
    <citation type="submission" date="2024-09" db="EMBL/GenBank/DDBJ databases">
        <authorList>
            <person name="Sun Q."/>
            <person name="Mori K."/>
        </authorList>
    </citation>
    <scope>NUCLEOTIDE SEQUENCE [LARGE SCALE GENOMIC DNA]</scope>
    <source>
        <strain evidence="3 4">CCM 7468</strain>
    </source>
</reference>
<protein>
    <submittedName>
        <fullName evidence="3">Aromatic-ring-hydroxylating dioxygenase subunit beta</fullName>
    </submittedName>
</protein>
<dbReference type="Pfam" id="PF00866">
    <property type="entry name" value="Ring_hydroxyl_B"/>
    <property type="match status" value="1"/>
</dbReference>
<dbReference type="SUPFAM" id="SSF54427">
    <property type="entry name" value="NTF2-like"/>
    <property type="match status" value="1"/>
</dbReference>
<evidence type="ECO:0000256" key="2">
    <source>
        <dbReference type="ARBA" id="ARBA00023002"/>
    </source>
</evidence>
<accession>A0ABV6IQZ7</accession>
<sequence>MQITDIMAAQARYARCIDTDRLEAWPDFFTEDCSYRITTAENHRLGYAAGLMWADSRGMLEDRVAALREANIYERHSYRHVLGLPLMEEEGPEGLRSETPFLVARIMRDGATDLFATGRYLDLWRSDAAGAPKLAERIVVCDSSRIDTLLALPL</sequence>
<organism evidence="3 4">
    <name type="scientific">Muricoccus vinaceus</name>
    <dbReference type="NCBI Taxonomy" id="424704"/>
    <lineage>
        <taxon>Bacteria</taxon>
        <taxon>Pseudomonadati</taxon>
        <taxon>Pseudomonadota</taxon>
        <taxon>Alphaproteobacteria</taxon>
        <taxon>Acetobacterales</taxon>
        <taxon>Roseomonadaceae</taxon>
        <taxon>Muricoccus</taxon>
    </lineage>
</organism>
<evidence type="ECO:0000256" key="1">
    <source>
        <dbReference type="ARBA" id="ARBA00009570"/>
    </source>
</evidence>
<dbReference type="CDD" id="cd00667">
    <property type="entry name" value="ring_hydroxylating_dioxygenases_beta"/>
    <property type="match status" value="1"/>
</dbReference>
<dbReference type="EMBL" id="JBHLVZ010000022">
    <property type="protein sequence ID" value="MFC0386026.1"/>
    <property type="molecule type" value="Genomic_DNA"/>
</dbReference>
<dbReference type="RefSeq" id="WP_377050170.1">
    <property type="nucleotide sequence ID" value="NZ_JBHLVZ010000022.1"/>
</dbReference>
<dbReference type="Proteomes" id="UP001589789">
    <property type="component" value="Unassembled WGS sequence"/>
</dbReference>
<gene>
    <name evidence="3" type="ORF">ACFFIC_10790</name>
</gene>
<dbReference type="Gene3D" id="3.10.450.50">
    <property type="match status" value="1"/>
</dbReference>
<proteinExistence type="inferred from homology"/>
<keyword evidence="4" id="KW-1185">Reference proteome</keyword>
<evidence type="ECO:0000313" key="3">
    <source>
        <dbReference type="EMBL" id="MFC0386026.1"/>
    </source>
</evidence>
<name>A0ABV6IQZ7_9PROT</name>